<organism evidence="4 5">
    <name type="scientific">Methylobacterium organophilum</name>
    <dbReference type="NCBI Taxonomy" id="410"/>
    <lineage>
        <taxon>Bacteria</taxon>
        <taxon>Pseudomonadati</taxon>
        <taxon>Pseudomonadota</taxon>
        <taxon>Alphaproteobacteria</taxon>
        <taxon>Hyphomicrobiales</taxon>
        <taxon>Methylobacteriaceae</taxon>
        <taxon>Methylobacterium</taxon>
    </lineage>
</organism>
<dbReference type="RefSeq" id="WP_238311404.1">
    <property type="nucleotide sequence ID" value="NZ_BPQV01000006.1"/>
</dbReference>
<dbReference type="PIRSF" id="PIRSF001434">
    <property type="entry name" value="CGS"/>
    <property type="match status" value="1"/>
</dbReference>
<keyword evidence="2 3" id="KW-0663">Pyridoxal phosphate</keyword>
<dbReference type="Pfam" id="PF01053">
    <property type="entry name" value="Cys_Met_Meta_PP"/>
    <property type="match status" value="1"/>
</dbReference>
<accession>A0ABQ4TB81</accession>
<gene>
    <name evidence="4" type="primary">mdeA</name>
    <name evidence="4" type="ORF">LKMONMHP_2466</name>
</gene>
<dbReference type="PANTHER" id="PTHR11808">
    <property type="entry name" value="TRANS-SULFURATION ENZYME FAMILY MEMBER"/>
    <property type="match status" value="1"/>
</dbReference>
<comment type="similarity">
    <text evidence="3">Belongs to the trans-sulfuration enzymes family.</text>
</comment>
<evidence type="ECO:0000256" key="2">
    <source>
        <dbReference type="ARBA" id="ARBA00022898"/>
    </source>
</evidence>
<reference evidence="4" key="1">
    <citation type="journal article" date="2021" name="Front. Microbiol.">
        <title>Comprehensive Comparative Genomics and Phenotyping of Methylobacterium Species.</title>
        <authorList>
            <person name="Alessa O."/>
            <person name="Ogura Y."/>
            <person name="Fujitani Y."/>
            <person name="Takami H."/>
            <person name="Hayashi T."/>
            <person name="Sahin N."/>
            <person name="Tani A."/>
        </authorList>
    </citation>
    <scope>NUCLEOTIDE SEQUENCE</scope>
    <source>
        <strain evidence="4">NBRC 15689</strain>
    </source>
</reference>
<evidence type="ECO:0000313" key="4">
    <source>
        <dbReference type="EMBL" id="GJE27606.1"/>
    </source>
</evidence>
<evidence type="ECO:0000256" key="1">
    <source>
        <dbReference type="ARBA" id="ARBA00001933"/>
    </source>
</evidence>
<protein>
    <submittedName>
        <fullName evidence="4">L-methionine gamma-lyase</fullName>
    </submittedName>
</protein>
<dbReference type="InterPro" id="IPR015422">
    <property type="entry name" value="PyrdxlP-dep_Trfase_small"/>
</dbReference>
<name>A0ABQ4TB81_METOR</name>
<proteinExistence type="inferred from homology"/>
<dbReference type="NCBIfam" id="NF005455">
    <property type="entry name" value="PRK07049.1"/>
    <property type="match status" value="1"/>
</dbReference>
<dbReference type="Gene3D" id="3.90.1150.10">
    <property type="entry name" value="Aspartate Aminotransferase, domain 1"/>
    <property type="match status" value="1"/>
</dbReference>
<comment type="caution">
    <text evidence="4">The sequence shown here is derived from an EMBL/GenBank/DDBJ whole genome shotgun (WGS) entry which is preliminary data.</text>
</comment>
<dbReference type="Proteomes" id="UP001055156">
    <property type="component" value="Unassembled WGS sequence"/>
</dbReference>
<dbReference type="InterPro" id="IPR000277">
    <property type="entry name" value="Cys/Met-Metab_PyrdxlP-dep_enz"/>
</dbReference>
<dbReference type="EMBL" id="BPQV01000006">
    <property type="protein sequence ID" value="GJE27606.1"/>
    <property type="molecule type" value="Genomic_DNA"/>
</dbReference>
<dbReference type="Gene3D" id="3.40.640.10">
    <property type="entry name" value="Type I PLP-dependent aspartate aminotransferase-like (Major domain)"/>
    <property type="match status" value="1"/>
</dbReference>
<dbReference type="InterPro" id="IPR015424">
    <property type="entry name" value="PyrdxlP-dep_Trfase"/>
</dbReference>
<dbReference type="InterPro" id="IPR015421">
    <property type="entry name" value="PyrdxlP-dep_Trfase_major"/>
</dbReference>
<comment type="cofactor">
    <cofactor evidence="1 3">
        <name>pyridoxal 5'-phosphate</name>
        <dbReference type="ChEBI" id="CHEBI:597326"/>
    </cofactor>
</comment>
<dbReference type="PANTHER" id="PTHR11808:SF86">
    <property type="entry name" value="METHIONINE GAMMA-LYASE"/>
    <property type="match status" value="1"/>
</dbReference>
<reference evidence="4" key="2">
    <citation type="submission" date="2021-08" db="EMBL/GenBank/DDBJ databases">
        <authorList>
            <person name="Tani A."/>
            <person name="Ola A."/>
            <person name="Ogura Y."/>
            <person name="Katsura K."/>
            <person name="Hayashi T."/>
        </authorList>
    </citation>
    <scope>NUCLEOTIDE SEQUENCE</scope>
    <source>
        <strain evidence="4">NBRC 15689</strain>
    </source>
</reference>
<evidence type="ECO:0000256" key="3">
    <source>
        <dbReference type="RuleBase" id="RU362118"/>
    </source>
</evidence>
<dbReference type="SUPFAM" id="SSF53383">
    <property type="entry name" value="PLP-dependent transferases"/>
    <property type="match status" value="1"/>
</dbReference>
<keyword evidence="5" id="KW-1185">Reference proteome</keyword>
<evidence type="ECO:0000313" key="5">
    <source>
        <dbReference type="Proteomes" id="UP001055156"/>
    </source>
</evidence>
<sequence>MSPPDRILRPETVTITHGYDPHAYRGAAKPPIFPSSTYLYRSAQHAKDVHRAYFDGVPMPDDEDPGYIYARLGHPNLTMVERRLAALDKGADAAVFGSGMAAISAVMLAFLRPGDTVLHSRPLYGGTDGLLYGELAAFGIKAFGFKDGLDGAAIRAEAERVLQTGSLGLIHCETPANPTGSVSDIALLSEIAEAVRLKQGRRPLISVDNTFLGPFLQSPLEHGADLCITSLTKYAGGHSDLLAGGVSGSAVLIDRLKKLRTLLGSHPDPHVCAGLLRSFETLHLRTERACANARKIADFLSLHPKIRSVSFLGHADPDTPAGALLARQCSGTGSTFSFRIHGGEAEAFRMLDRLSLIRMAVSLGGTETLICHSATTTHYSVPRDRREEVGVDDGTLRISVGIEHADDLIADLVQALDAV</sequence>